<comment type="caution">
    <text evidence="1">The sequence shown here is derived from an EMBL/GenBank/DDBJ whole genome shotgun (WGS) entry which is preliminary data.</text>
</comment>
<name>A0A4Z0Q4G1_9BACT</name>
<protein>
    <submittedName>
        <fullName evidence="1">Glycosyltransferase</fullName>
    </submittedName>
</protein>
<evidence type="ECO:0000313" key="1">
    <source>
        <dbReference type="EMBL" id="TGE24484.1"/>
    </source>
</evidence>
<dbReference type="Proteomes" id="UP000297549">
    <property type="component" value="Unassembled WGS sequence"/>
</dbReference>
<accession>A0A4Z0Q4G1</accession>
<dbReference type="OrthoDB" id="925984at2"/>
<evidence type="ECO:0000313" key="2">
    <source>
        <dbReference type="Proteomes" id="UP000297549"/>
    </source>
</evidence>
<dbReference type="EMBL" id="SRLC01000001">
    <property type="protein sequence ID" value="TGE24484.1"/>
    <property type="molecule type" value="Genomic_DNA"/>
</dbReference>
<keyword evidence="1" id="KW-0808">Transferase</keyword>
<reference evidence="1 2" key="1">
    <citation type="submission" date="2019-04" db="EMBL/GenBank/DDBJ databases">
        <authorList>
            <person name="Feng G."/>
            <person name="Zhang J."/>
            <person name="Zhu H."/>
        </authorList>
    </citation>
    <scope>NUCLEOTIDE SEQUENCE [LARGE SCALE GENOMIC DNA]</scope>
    <source>
        <strain evidence="1 2">JCM 31653</strain>
    </source>
</reference>
<dbReference type="Pfam" id="PF13692">
    <property type="entry name" value="Glyco_trans_1_4"/>
    <property type="match status" value="1"/>
</dbReference>
<keyword evidence="2" id="KW-1185">Reference proteome</keyword>
<dbReference type="SUPFAM" id="SSF53756">
    <property type="entry name" value="UDP-Glycosyltransferase/glycogen phosphorylase"/>
    <property type="match status" value="1"/>
</dbReference>
<dbReference type="RefSeq" id="WP_135462067.1">
    <property type="nucleotide sequence ID" value="NZ_SRLC01000001.1"/>
</dbReference>
<dbReference type="AlphaFoldDB" id="A0A4Z0Q4G1"/>
<dbReference type="Gene3D" id="3.40.50.2000">
    <property type="entry name" value="Glycogen Phosphorylase B"/>
    <property type="match status" value="1"/>
</dbReference>
<dbReference type="GO" id="GO:0016740">
    <property type="term" value="F:transferase activity"/>
    <property type="evidence" value="ECO:0007669"/>
    <property type="project" value="UniProtKB-KW"/>
</dbReference>
<organism evidence="1 2">
    <name type="scientific">Hymenobacter aquaticus</name>
    <dbReference type="NCBI Taxonomy" id="1867101"/>
    <lineage>
        <taxon>Bacteria</taxon>
        <taxon>Pseudomonadati</taxon>
        <taxon>Bacteroidota</taxon>
        <taxon>Cytophagia</taxon>
        <taxon>Cytophagales</taxon>
        <taxon>Hymenobacteraceae</taxon>
        <taxon>Hymenobacter</taxon>
    </lineage>
</organism>
<sequence>MLKPLDDTRMYGKFGRTLAGRPGHVVHIAGRRAAAPTDAPANLRFHALLHGSRLSWQRLAAQWRYWRLLRRLRPHVVLVHAPELLPLTLLWKLLGGGRQRQFLYDVRENYALNIRTQHVYPAWLRGLLARLVRGLESRAAGQAAGLILAERSYAEELPFVLPARTVVLENKFQPPAGAAAPPRPRGLPAPDEPLRLLYSGTLSELNGVFDALDFTARLRQHWPRVHLTLIGFCQRPEQLSLLRAAVAAARGSVTLIGGDTLVPHARIVAEIERSHLGLLPYRSHESTWRCVPTKLFEYLANGLPVLIPANAYWQPIVARHGAGLVVAFDATFDPAAFVGQLRASCFYPGGIPSDAFWQSEAVKLWQLLDSIR</sequence>
<proteinExistence type="predicted"/>
<gene>
    <name evidence="1" type="ORF">E5K00_04520</name>
</gene>